<dbReference type="Gene3D" id="1.10.443.10">
    <property type="entry name" value="Intergrase catalytic core"/>
    <property type="match status" value="1"/>
</dbReference>
<feature type="domain" description="Tyr recombinase" evidence="3">
    <location>
        <begin position="518"/>
        <end position="719"/>
    </location>
</feature>
<dbReference type="InterPro" id="IPR011010">
    <property type="entry name" value="DNA_brk_join_enz"/>
</dbReference>
<dbReference type="Proteomes" id="UP001281761">
    <property type="component" value="Unassembled WGS sequence"/>
</dbReference>
<feature type="region of interest" description="Disordered" evidence="2">
    <location>
        <begin position="794"/>
        <end position="813"/>
    </location>
</feature>
<dbReference type="SUPFAM" id="SSF56349">
    <property type="entry name" value="DNA breaking-rejoining enzymes"/>
    <property type="match status" value="1"/>
</dbReference>
<keyword evidence="5" id="KW-1185">Reference proteome</keyword>
<sequence>MENRFEEPLDSTHRTQKGEVEKRTETVQRIGVGRQEGEDKTPGPSDWGVELCKNDVPTGRTVSEQADGVEGQRSEEGRMDGGTVDVEEGVGRVVVLGSDGEEEQASPISQSSISSSHRNGRMRSWMGSVRENLTRKFQFLRDLEGKDTEDVDQCEGDGGCGESTEESEVVVGREEDQVRQPENGQHLGDVQHQERKGRKKIGRGDKVGVQKAGKVGTEDRPSRTHQRDREHDGGQAEPNVSARRLRYESRCARRSPEGMGDGDRGGRLRNESQQEVRAILVKGVGEGRRSERRIRKELVFDDDSVPPSADSTGGSSSEEVGDRRGERRAGVSRLEGTIVGDETEKTRVEVQGGGNVRGDDGAVGKHFIAPTASGGSQGLVHRRDSIEEARVRREAGLLFFRSIHHHLKVDGRVTAIIERTYKNVNLWRRAWGWFAEFCGERGSRARDIAGEQAQITTIVMSFLVWMTEREPPHSAFPSTAETIIRMSLQATHPLLGGDHSPNKYFRWVHSKLVEVKKSSPKYDTMWSINMILHWAAQSARCRIGEVIQRRAIVLVLAYTLLRRAELCSMTWGDVNWKMETSNSPESSSAEIRVLVKTDKTAMRSRYVKDEGGSAISPFVALKNHCEFSKRWRESNSFMRNVDQAAVALEVQRALAAAKVPREYRPYSIKHAAVSYLDQVAGVDHKQINGWAGWRKGSQMIETTYSQPIVHGGELEDCAKSWWQSLRSSPGASHGQVGEGEERLRRALADEQFLDILDMIQKKRMLEREGKAVETDPRAGREWVAESRLGLRHRTASARHLDSKEQEESGLRRAGREWVAESRLGLRHRTASARHLDSKEQEESGLRRAGREWVAESRLGLRHRTASARHLDSKEQEESGLRRAGREWVAESRLGLRHRTASARHLDSKEQEESGLRRAGREWVAESRLGLRYRTASAPPVFIQPFATGESLTNNKARLPVDMRAATLPQSLRTSPHHPPLFPHGSVRTHLTHTDWETSLVVCNDWDSLSPVSFDDRPSLLLLRCPSRTAQKWKLSIASALPSSCARPSFFPSRTSSTAGSPLLTQDCVFFEQNQPLTEKLADSFVLASFSLHNLNHQMLFSKRRLQRDGQSNLRFAKATLPLGFRILVFCSINTLFKLVNAGLAAQLVSCLHITAPSFAGVGNIHTQPVRLNNNALSPLILVMECSDSLPSFWSWNAHTLSPHSGHGMLALSPLILVMECSHSLPSFWSWNARTLSPHSGHGMLALSPLTLVMECSHSLPSFWSWNARTLSPHSGHGMLALSPLILVMECSHSLPSFWSWNARTLSPHSGHGMLALSPLILVMECSHSLPSFWSWNARTLSPHSGHGMLALSPLILVMECSHSLPSFWSWNARTLSPHSGHGMLALSPLILVMECSHSLPSFWSWNARTLSPHSGHGMLALSPLILVMECSLSLPSFWSWNARTLSPLILVMECSHSLPSFWSWNARSLSPHSGHCNKPRYL</sequence>
<comment type="caution">
    <text evidence="4">The sequence shown here is derived from an EMBL/GenBank/DDBJ whole genome shotgun (WGS) entry which is preliminary data.</text>
</comment>
<accession>A0ABQ9XQC8</accession>
<evidence type="ECO:0000256" key="1">
    <source>
        <dbReference type="ARBA" id="ARBA00023172"/>
    </source>
</evidence>
<organism evidence="4 5">
    <name type="scientific">Blattamonas nauphoetae</name>
    <dbReference type="NCBI Taxonomy" id="2049346"/>
    <lineage>
        <taxon>Eukaryota</taxon>
        <taxon>Metamonada</taxon>
        <taxon>Preaxostyla</taxon>
        <taxon>Oxymonadida</taxon>
        <taxon>Blattamonas</taxon>
    </lineage>
</organism>
<feature type="compositionally biased region" description="Basic and acidic residues" evidence="2">
    <location>
        <begin position="216"/>
        <end position="234"/>
    </location>
</feature>
<evidence type="ECO:0000313" key="5">
    <source>
        <dbReference type="Proteomes" id="UP001281761"/>
    </source>
</evidence>
<feature type="compositionally biased region" description="Basic and acidic residues" evidence="2">
    <location>
        <begin position="70"/>
        <end position="79"/>
    </location>
</feature>
<evidence type="ECO:0000313" key="4">
    <source>
        <dbReference type="EMBL" id="KAK2954637.1"/>
    </source>
</evidence>
<keyword evidence="1" id="KW-0233">DNA recombination</keyword>
<name>A0ABQ9XQC8_9EUKA</name>
<feature type="compositionally biased region" description="Low complexity" evidence="2">
    <location>
        <begin position="106"/>
        <end position="116"/>
    </location>
</feature>
<feature type="compositionally biased region" description="Polar residues" evidence="2">
    <location>
        <begin position="309"/>
        <end position="318"/>
    </location>
</feature>
<dbReference type="EMBL" id="JARBJD010000076">
    <property type="protein sequence ID" value="KAK2954637.1"/>
    <property type="molecule type" value="Genomic_DNA"/>
</dbReference>
<dbReference type="InterPro" id="IPR013762">
    <property type="entry name" value="Integrase-like_cat_sf"/>
</dbReference>
<gene>
    <name evidence="4" type="ORF">BLNAU_10488</name>
</gene>
<protein>
    <recommendedName>
        <fullName evidence="3">Tyr recombinase domain-containing protein</fullName>
    </recommendedName>
</protein>
<dbReference type="InterPro" id="IPR002104">
    <property type="entry name" value="Integrase_catalytic"/>
</dbReference>
<feature type="compositionally biased region" description="Basic and acidic residues" evidence="2">
    <location>
        <begin position="798"/>
        <end position="813"/>
    </location>
</feature>
<evidence type="ECO:0000256" key="2">
    <source>
        <dbReference type="SAM" id="MobiDB-lite"/>
    </source>
</evidence>
<reference evidence="4 5" key="1">
    <citation type="journal article" date="2022" name="bioRxiv">
        <title>Genomics of Preaxostyla Flagellates Illuminates Evolutionary Transitions and the Path Towards Mitochondrial Loss.</title>
        <authorList>
            <person name="Novak L.V.F."/>
            <person name="Treitli S.C."/>
            <person name="Pyrih J."/>
            <person name="Halakuc P."/>
            <person name="Pipaliya S.V."/>
            <person name="Vacek V."/>
            <person name="Brzon O."/>
            <person name="Soukal P."/>
            <person name="Eme L."/>
            <person name="Dacks J.B."/>
            <person name="Karnkowska A."/>
            <person name="Elias M."/>
            <person name="Hampl V."/>
        </authorList>
    </citation>
    <scope>NUCLEOTIDE SEQUENCE [LARGE SCALE GENOMIC DNA]</scope>
    <source>
        <strain evidence="4">NAU3</strain>
        <tissue evidence="4">Gut</tissue>
    </source>
</reference>
<evidence type="ECO:0000259" key="3">
    <source>
        <dbReference type="PROSITE" id="PS51898"/>
    </source>
</evidence>
<dbReference type="PROSITE" id="PS51898">
    <property type="entry name" value="TYR_RECOMBINASE"/>
    <property type="match status" value="1"/>
</dbReference>
<feature type="compositionally biased region" description="Basic and acidic residues" evidence="2">
    <location>
        <begin position="320"/>
        <end position="329"/>
    </location>
</feature>
<feature type="region of interest" description="Disordered" evidence="2">
    <location>
        <begin position="295"/>
        <end position="335"/>
    </location>
</feature>
<feature type="region of interest" description="Disordered" evidence="2">
    <location>
        <begin position="1"/>
        <end position="125"/>
    </location>
</feature>
<proteinExistence type="predicted"/>
<feature type="compositionally biased region" description="Basic and acidic residues" evidence="2">
    <location>
        <begin position="245"/>
        <end position="271"/>
    </location>
</feature>
<feature type="region of interest" description="Disordered" evidence="2">
    <location>
        <begin position="143"/>
        <end position="271"/>
    </location>
</feature>
<feature type="compositionally biased region" description="Basic and acidic residues" evidence="2">
    <location>
        <begin position="1"/>
        <end position="26"/>
    </location>
</feature>